<evidence type="ECO:0000313" key="1">
    <source>
        <dbReference type="EMBL" id="EIG27713.1"/>
    </source>
</evidence>
<reference evidence="1 2" key="1">
    <citation type="submission" date="2012-04" db="EMBL/GenBank/DDBJ databases">
        <authorList>
            <person name="Harkins D.M."/>
            <person name="Madupu R."/>
            <person name="Durkin A.S."/>
            <person name="Torralba M."/>
            <person name="Methe B."/>
            <person name="Sutton G.G."/>
            <person name="Nelson K.E."/>
        </authorList>
    </citation>
    <scope>NUCLEOTIDE SEQUENCE [LARGE SCALE GENOMIC DNA]</scope>
    <source>
        <strain evidence="1 2">HK411</strain>
    </source>
</reference>
<gene>
    <name evidence="1" type="ORF">HMPREF1054_1472</name>
</gene>
<accession>I2NPF2</accession>
<comment type="caution">
    <text evidence="1">The sequence shown here is derived from an EMBL/GenBank/DDBJ whole genome shotgun (WGS) entry which is preliminary data.</text>
</comment>
<protein>
    <submittedName>
        <fullName evidence="1">Uncharacterized protein</fullName>
    </submittedName>
</protein>
<dbReference type="Proteomes" id="UP000003345">
    <property type="component" value="Unassembled WGS sequence"/>
</dbReference>
<dbReference type="PATRIC" id="fig|1095743.3.peg.203"/>
<proteinExistence type="predicted"/>
<organism evidence="1 2">
    <name type="scientific">Haemophilus paraphrohaemolyticus HK411</name>
    <dbReference type="NCBI Taxonomy" id="1095743"/>
    <lineage>
        <taxon>Bacteria</taxon>
        <taxon>Pseudomonadati</taxon>
        <taxon>Pseudomonadota</taxon>
        <taxon>Gammaproteobacteria</taxon>
        <taxon>Pasteurellales</taxon>
        <taxon>Pasteurellaceae</taxon>
        <taxon>Haemophilus</taxon>
    </lineage>
</organism>
<name>I2NPF2_9PAST</name>
<evidence type="ECO:0000313" key="2">
    <source>
        <dbReference type="Proteomes" id="UP000003345"/>
    </source>
</evidence>
<sequence>MITQLAILRLLFAKNFAIYQILAKFLEISFFLFKILQIHQLKFAKLG</sequence>
<dbReference type="EMBL" id="AJMU01000010">
    <property type="protein sequence ID" value="EIG27713.1"/>
    <property type="molecule type" value="Genomic_DNA"/>
</dbReference>
<dbReference type="AlphaFoldDB" id="I2NPF2"/>